<protein>
    <recommendedName>
        <fullName evidence="7">Major facilitator superfamily (MFS) profile domain-containing protein</fullName>
    </recommendedName>
</protein>
<dbReference type="Gene3D" id="1.20.1250.20">
    <property type="entry name" value="MFS general substrate transporter like domains"/>
    <property type="match status" value="1"/>
</dbReference>
<dbReference type="InterPro" id="IPR036259">
    <property type="entry name" value="MFS_trans_sf"/>
</dbReference>
<reference evidence="8 9" key="1">
    <citation type="journal article" date="2024" name="Commun. Biol.">
        <title>Comparative genomic analysis of thermophilic fungi reveals convergent evolutionary adaptations and gene losses.</title>
        <authorList>
            <person name="Steindorff A.S."/>
            <person name="Aguilar-Pontes M.V."/>
            <person name="Robinson A.J."/>
            <person name="Andreopoulos B."/>
            <person name="LaButti K."/>
            <person name="Kuo A."/>
            <person name="Mondo S."/>
            <person name="Riley R."/>
            <person name="Otillar R."/>
            <person name="Haridas S."/>
            <person name="Lipzen A."/>
            <person name="Grimwood J."/>
            <person name="Schmutz J."/>
            <person name="Clum A."/>
            <person name="Reid I.D."/>
            <person name="Moisan M.C."/>
            <person name="Butler G."/>
            <person name="Nguyen T.T.M."/>
            <person name="Dewar K."/>
            <person name="Conant G."/>
            <person name="Drula E."/>
            <person name="Henrissat B."/>
            <person name="Hansel C."/>
            <person name="Singer S."/>
            <person name="Hutchinson M.I."/>
            <person name="de Vries R.P."/>
            <person name="Natvig D.O."/>
            <person name="Powell A.J."/>
            <person name="Tsang A."/>
            <person name="Grigoriev I.V."/>
        </authorList>
    </citation>
    <scope>NUCLEOTIDE SEQUENCE [LARGE SCALE GENOMIC DNA]</scope>
    <source>
        <strain evidence="8 9">ATCC 24622</strain>
    </source>
</reference>
<feature type="transmembrane region" description="Helical" evidence="6">
    <location>
        <begin position="209"/>
        <end position="227"/>
    </location>
</feature>
<evidence type="ECO:0000256" key="1">
    <source>
        <dbReference type="ARBA" id="ARBA00004141"/>
    </source>
</evidence>
<dbReference type="Proteomes" id="UP001586593">
    <property type="component" value="Unassembled WGS sequence"/>
</dbReference>
<feature type="transmembrane region" description="Helical" evidence="6">
    <location>
        <begin position="355"/>
        <end position="375"/>
    </location>
</feature>
<dbReference type="EMBL" id="JAZHXJ010000078">
    <property type="protein sequence ID" value="KAL1876393.1"/>
    <property type="molecule type" value="Genomic_DNA"/>
</dbReference>
<keyword evidence="9" id="KW-1185">Reference proteome</keyword>
<keyword evidence="2 6" id="KW-0812">Transmembrane</keyword>
<dbReference type="SUPFAM" id="SSF103473">
    <property type="entry name" value="MFS general substrate transporter"/>
    <property type="match status" value="1"/>
</dbReference>
<dbReference type="Pfam" id="PF00083">
    <property type="entry name" value="Sugar_tr"/>
    <property type="match status" value="1"/>
</dbReference>
<evidence type="ECO:0000259" key="7">
    <source>
        <dbReference type="PROSITE" id="PS50850"/>
    </source>
</evidence>
<dbReference type="PROSITE" id="PS50850">
    <property type="entry name" value="MFS"/>
    <property type="match status" value="1"/>
</dbReference>
<sequence>MADLIRHHHRHDPVLGLIPVPHGPETGQEHEHYPMSSGTSEHERRIFSYLTHPDDCYTEDGVYWADLPLRRRLAFVQRLQNDEAKKELKTIGRMVKKDPLSPVAWYFRNAVLPGAGLGLEGYVLFSIGNLEPLFSATWPECWGKHPTVCSPNWIASVTYLEVIGIMVGQMGVGIIGDWIGRRWGLIQDAVIMFVGLLMLAASWGLNLQGWVICYAWSLFFYGFGVGGEYPITATSSMENAVSSGKLSTREDRMHRGRKVTTAFLMQGWGQLINQAVLILLLLILHHGSGDPPYSKTSVQWTFRLSFALPAIGTLWLVYYRTYKMPHASRQLEAAKRRSNVTGYDVSSLKMTCKHFGGRLLATAGTWFCNDVFFYGNKLFQGQFIGVISNNPDSVMVTWLWNLCNVIVSLAGYYLASLLIDHKLYGRKMMQQVGFLMCFIMFVVPAFHYHYYTQPMGVHAFQAMYFLSSFFNQFGPNSVTFLVAGEVFPTPVRASAHGFSACIGKSGALLASVLYNFIDTPTKFYVVPWFGLAGMLLTFVFLPDTTGLDLKEQERRWSYIRDGRESEYHGIAVHPAHLSLWERLRGVGRSYDPELDLQAKIDDFRREWEQREREKREIEVNGGKDAPAALAGLEEEDDFNEEIHGYFRRTLVGKGGGEKSGGVLGKSFTPPNSAPYAGESSSATASPSDSSSNVAPSPRDEGRVVFK</sequence>
<comment type="caution">
    <text evidence="8">The sequence shown here is derived from an EMBL/GenBank/DDBJ whole genome shotgun (WGS) entry which is preliminary data.</text>
</comment>
<dbReference type="InterPro" id="IPR020846">
    <property type="entry name" value="MFS_dom"/>
</dbReference>
<accession>A0ABR3XK92</accession>
<proteinExistence type="predicted"/>
<feature type="domain" description="Major facilitator superfamily (MFS) profile" evidence="7">
    <location>
        <begin position="109"/>
        <end position="545"/>
    </location>
</feature>
<evidence type="ECO:0000313" key="9">
    <source>
        <dbReference type="Proteomes" id="UP001586593"/>
    </source>
</evidence>
<feature type="region of interest" description="Disordered" evidence="5">
    <location>
        <begin position="650"/>
        <end position="706"/>
    </location>
</feature>
<organism evidence="8 9">
    <name type="scientific">Phialemonium thermophilum</name>
    <dbReference type="NCBI Taxonomy" id="223376"/>
    <lineage>
        <taxon>Eukaryota</taxon>
        <taxon>Fungi</taxon>
        <taxon>Dikarya</taxon>
        <taxon>Ascomycota</taxon>
        <taxon>Pezizomycotina</taxon>
        <taxon>Sordariomycetes</taxon>
        <taxon>Sordariomycetidae</taxon>
        <taxon>Cephalothecales</taxon>
        <taxon>Cephalothecaceae</taxon>
        <taxon>Phialemonium</taxon>
    </lineage>
</organism>
<keyword evidence="4 6" id="KW-0472">Membrane</keyword>
<feature type="compositionally biased region" description="Basic and acidic residues" evidence="5">
    <location>
        <begin position="697"/>
        <end position="706"/>
    </location>
</feature>
<feature type="compositionally biased region" description="Gly residues" evidence="5">
    <location>
        <begin position="652"/>
        <end position="663"/>
    </location>
</feature>
<feature type="transmembrane region" description="Helical" evidence="6">
    <location>
        <begin position="183"/>
        <end position="203"/>
    </location>
</feature>
<feature type="transmembrane region" description="Helical" evidence="6">
    <location>
        <begin position="262"/>
        <end position="284"/>
    </location>
</feature>
<feature type="transmembrane region" description="Helical" evidence="6">
    <location>
        <begin position="495"/>
        <end position="517"/>
    </location>
</feature>
<feature type="compositionally biased region" description="Low complexity" evidence="5">
    <location>
        <begin position="679"/>
        <end position="696"/>
    </location>
</feature>
<gene>
    <name evidence="8" type="ORF">VTK73DRAFT_9408</name>
</gene>
<feature type="transmembrane region" description="Helical" evidence="6">
    <location>
        <begin position="523"/>
        <end position="541"/>
    </location>
</feature>
<feature type="transmembrane region" description="Helical" evidence="6">
    <location>
        <begin position="153"/>
        <end position="176"/>
    </location>
</feature>
<evidence type="ECO:0000256" key="3">
    <source>
        <dbReference type="ARBA" id="ARBA00022989"/>
    </source>
</evidence>
<comment type="subcellular location">
    <subcellularLocation>
        <location evidence="1">Membrane</location>
        <topology evidence="1">Multi-pass membrane protein</topology>
    </subcellularLocation>
</comment>
<evidence type="ECO:0000256" key="4">
    <source>
        <dbReference type="ARBA" id="ARBA00023136"/>
    </source>
</evidence>
<evidence type="ECO:0000313" key="8">
    <source>
        <dbReference type="EMBL" id="KAL1876393.1"/>
    </source>
</evidence>
<keyword evidence="3 6" id="KW-1133">Transmembrane helix</keyword>
<feature type="transmembrane region" description="Helical" evidence="6">
    <location>
        <begin position="431"/>
        <end position="450"/>
    </location>
</feature>
<evidence type="ECO:0000256" key="2">
    <source>
        <dbReference type="ARBA" id="ARBA00022692"/>
    </source>
</evidence>
<dbReference type="PANTHER" id="PTHR24064">
    <property type="entry name" value="SOLUTE CARRIER FAMILY 22 MEMBER"/>
    <property type="match status" value="1"/>
</dbReference>
<dbReference type="InterPro" id="IPR005828">
    <property type="entry name" value="MFS_sugar_transport-like"/>
</dbReference>
<evidence type="ECO:0000256" key="5">
    <source>
        <dbReference type="SAM" id="MobiDB-lite"/>
    </source>
</evidence>
<evidence type="ECO:0000256" key="6">
    <source>
        <dbReference type="SAM" id="Phobius"/>
    </source>
</evidence>
<feature type="transmembrane region" description="Helical" evidence="6">
    <location>
        <begin position="395"/>
        <end position="419"/>
    </location>
</feature>
<name>A0ABR3XK92_9PEZI</name>
<feature type="transmembrane region" description="Helical" evidence="6">
    <location>
        <begin position="300"/>
        <end position="319"/>
    </location>
</feature>